<name>A0A1H4GYB1_9BACI</name>
<dbReference type="STRING" id="571932.SAMN05421743_12022"/>
<evidence type="ECO:0000313" key="1">
    <source>
        <dbReference type="EMBL" id="SEB14569.1"/>
    </source>
</evidence>
<proteinExistence type="predicted"/>
<protein>
    <submittedName>
        <fullName evidence="1">Uncharacterized protein</fullName>
    </submittedName>
</protein>
<dbReference type="OrthoDB" id="2964766at2"/>
<keyword evidence="2" id="KW-1185">Reference proteome</keyword>
<dbReference type="RefSeq" id="WP_093046370.1">
    <property type="nucleotide sequence ID" value="NZ_FNQR01000020.1"/>
</dbReference>
<dbReference type="Proteomes" id="UP000198584">
    <property type="component" value="Unassembled WGS sequence"/>
</dbReference>
<organism evidence="1 2">
    <name type="scientific">Thalassobacillus cyri</name>
    <dbReference type="NCBI Taxonomy" id="571932"/>
    <lineage>
        <taxon>Bacteria</taxon>
        <taxon>Bacillati</taxon>
        <taxon>Bacillota</taxon>
        <taxon>Bacilli</taxon>
        <taxon>Bacillales</taxon>
        <taxon>Bacillaceae</taxon>
        <taxon>Thalassobacillus</taxon>
    </lineage>
</organism>
<evidence type="ECO:0000313" key="2">
    <source>
        <dbReference type="Proteomes" id="UP000198584"/>
    </source>
</evidence>
<accession>A0A1H4GYB1</accession>
<gene>
    <name evidence="1" type="ORF">SAMN05421743_12022</name>
</gene>
<dbReference type="EMBL" id="FNQR01000020">
    <property type="protein sequence ID" value="SEB14569.1"/>
    <property type="molecule type" value="Genomic_DNA"/>
</dbReference>
<reference evidence="1 2" key="1">
    <citation type="submission" date="2016-10" db="EMBL/GenBank/DDBJ databases">
        <authorList>
            <person name="de Groot N.N."/>
        </authorList>
    </citation>
    <scope>NUCLEOTIDE SEQUENCE [LARGE SCALE GENOMIC DNA]</scope>
    <source>
        <strain evidence="1 2">CCM7597</strain>
    </source>
</reference>
<dbReference type="AlphaFoldDB" id="A0A1H4GYB1"/>
<sequence length="188" mass="21925">MKLNILGENSIQEHELPKYMYKGLKPSLKLNKKLDENVIKKGIVTSEKVYQPMWIVKMLVIADRKPFPPKIKPNMVFVDAISGYRGLFPNVPPVTQQEVASSKVKNATITKQELLEKYLINLQEKQINRNYVLKKPRYEVKEAEVVYLPLWLIEVDTDFFTKTFLINGNTGESEDLLKNLWKSNEWKL</sequence>